<dbReference type="RefSeq" id="WP_129821572.1">
    <property type="nucleotide sequence ID" value="NZ_RCYV01000013.1"/>
</dbReference>
<dbReference type="PANTHER" id="PTHR33221">
    <property type="entry name" value="WINGED HELIX-TURN-HELIX TRANSCRIPTIONAL REGULATOR, RRF2 FAMILY"/>
    <property type="match status" value="1"/>
</dbReference>
<gene>
    <name evidence="4" type="ORF">GMA64_03720</name>
</gene>
<comment type="caution">
    <text evidence="4">The sequence shown here is derived from an EMBL/GenBank/DDBJ whole genome shotgun (WGS) entry which is preliminary data.</text>
</comment>
<dbReference type="SUPFAM" id="SSF46785">
    <property type="entry name" value="Winged helix' DNA-binding domain"/>
    <property type="match status" value="1"/>
</dbReference>
<evidence type="ECO:0000256" key="3">
    <source>
        <dbReference type="ARBA" id="ARBA00040173"/>
    </source>
</evidence>
<sequence length="131" mass="14758">MQLSKFSDYSFRALIYLAQHRDQLCTVEELSMNLNTSEQHMKKVIHKLGKTPYVISIKGRGGGLRLGCEPQEINLGEILKITEDNLNILECFNKSAGCPLLSSGCKLKSITSDALQKFIEEFSNYTLEDLL</sequence>
<evidence type="ECO:0000256" key="1">
    <source>
        <dbReference type="ARBA" id="ARBA00023125"/>
    </source>
</evidence>
<dbReference type="AlphaFoldDB" id="A0A6I3NDG6"/>
<dbReference type="InterPro" id="IPR036388">
    <property type="entry name" value="WH-like_DNA-bd_sf"/>
</dbReference>
<dbReference type="InterPro" id="IPR000944">
    <property type="entry name" value="Tscrpt_reg_Rrf2"/>
</dbReference>
<dbReference type="GO" id="GO:0003677">
    <property type="term" value="F:DNA binding"/>
    <property type="evidence" value="ECO:0007669"/>
    <property type="project" value="UniProtKB-KW"/>
</dbReference>
<evidence type="ECO:0000256" key="2">
    <source>
        <dbReference type="ARBA" id="ARBA00034078"/>
    </source>
</evidence>
<evidence type="ECO:0000313" key="4">
    <source>
        <dbReference type="EMBL" id="MTL93629.1"/>
    </source>
</evidence>
<protein>
    <recommendedName>
        <fullName evidence="3">HTH-type transcriptional regulator NsrR</fullName>
    </recommendedName>
</protein>
<keyword evidence="1" id="KW-0238">DNA-binding</keyword>
<organism evidence="4">
    <name type="scientific">Turicibacter sanguinis</name>
    <dbReference type="NCBI Taxonomy" id="154288"/>
    <lineage>
        <taxon>Bacteria</taxon>
        <taxon>Bacillati</taxon>
        <taxon>Bacillota</taxon>
        <taxon>Erysipelotrichia</taxon>
        <taxon>Erysipelotrichales</taxon>
        <taxon>Turicibacteraceae</taxon>
        <taxon>Turicibacter</taxon>
    </lineage>
</organism>
<name>A0A6I3NDG6_9FIRM</name>
<dbReference type="GO" id="GO:0003700">
    <property type="term" value="F:DNA-binding transcription factor activity"/>
    <property type="evidence" value="ECO:0007669"/>
    <property type="project" value="TreeGrafter"/>
</dbReference>
<dbReference type="GO" id="GO:0005829">
    <property type="term" value="C:cytosol"/>
    <property type="evidence" value="ECO:0007669"/>
    <property type="project" value="TreeGrafter"/>
</dbReference>
<dbReference type="PANTHER" id="PTHR33221:SF4">
    <property type="entry name" value="HTH-TYPE TRANSCRIPTIONAL REPRESSOR NSRR"/>
    <property type="match status" value="1"/>
</dbReference>
<dbReference type="EMBL" id="WMQV01000005">
    <property type="protein sequence ID" value="MTL93629.1"/>
    <property type="molecule type" value="Genomic_DNA"/>
</dbReference>
<reference evidence="4" key="1">
    <citation type="journal article" date="2019" name="Nat. Med.">
        <title>A library of human gut bacterial isolates paired with longitudinal multiomics data enables mechanistic microbiome research.</title>
        <authorList>
            <person name="Poyet M."/>
            <person name="Groussin M."/>
            <person name="Gibbons S.M."/>
            <person name="Avila-Pacheco J."/>
            <person name="Jiang X."/>
            <person name="Kearney S.M."/>
            <person name="Perrotta A.R."/>
            <person name="Berdy B."/>
            <person name="Zhao S."/>
            <person name="Lieberman T.D."/>
            <person name="Swanson P.K."/>
            <person name="Smith M."/>
            <person name="Roesemann S."/>
            <person name="Alexander J.E."/>
            <person name="Rich S.A."/>
            <person name="Livny J."/>
            <person name="Vlamakis H."/>
            <person name="Clish C."/>
            <person name="Bullock K."/>
            <person name="Deik A."/>
            <person name="Scott J."/>
            <person name="Pierce K.A."/>
            <person name="Xavier R.J."/>
            <person name="Alm E.J."/>
        </authorList>
    </citation>
    <scope>NUCLEOTIDE SEQUENCE</scope>
    <source>
        <strain evidence="4">BIOML-A179</strain>
    </source>
</reference>
<accession>A0A6I3NDG6</accession>
<proteinExistence type="predicted"/>
<dbReference type="Gene3D" id="1.10.10.10">
    <property type="entry name" value="Winged helix-like DNA-binding domain superfamily/Winged helix DNA-binding domain"/>
    <property type="match status" value="1"/>
</dbReference>
<dbReference type="PROSITE" id="PS51197">
    <property type="entry name" value="HTH_RRF2_2"/>
    <property type="match status" value="1"/>
</dbReference>
<dbReference type="NCBIfam" id="TIGR00738">
    <property type="entry name" value="rrf2_super"/>
    <property type="match status" value="1"/>
</dbReference>
<dbReference type="Pfam" id="PF02082">
    <property type="entry name" value="Rrf2"/>
    <property type="match status" value="1"/>
</dbReference>
<dbReference type="InterPro" id="IPR036390">
    <property type="entry name" value="WH_DNA-bd_sf"/>
</dbReference>
<comment type="cofactor">
    <cofactor evidence="2">
        <name>[2Fe-2S] cluster</name>
        <dbReference type="ChEBI" id="CHEBI:190135"/>
    </cofactor>
</comment>